<organism evidence="1 2">
    <name type="scientific">Acorus calamus</name>
    <name type="common">Sweet flag</name>
    <dbReference type="NCBI Taxonomy" id="4465"/>
    <lineage>
        <taxon>Eukaryota</taxon>
        <taxon>Viridiplantae</taxon>
        <taxon>Streptophyta</taxon>
        <taxon>Embryophyta</taxon>
        <taxon>Tracheophyta</taxon>
        <taxon>Spermatophyta</taxon>
        <taxon>Magnoliopsida</taxon>
        <taxon>Liliopsida</taxon>
        <taxon>Acoraceae</taxon>
        <taxon>Acorus</taxon>
    </lineage>
</organism>
<dbReference type="Proteomes" id="UP001180020">
    <property type="component" value="Unassembled WGS sequence"/>
</dbReference>
<evidence type="ECO:0000313" key="1">
    <source>
        <dbReference type="EMBL" id="KAK1282103.1"/>
    </source>
</evidence>
<keyword evidence="2" id="KW-1185">Reference proteome</keyword>
<dbReference type="EMBL" id="JAUJYO010000022">
    <property type="protein sequence ID" value="KAK1282103.1"/>
    <property type="molecule type" value="Genomic_DNA"/>
</dbReference>
<dbReference type="AlphaFoldDB" id="A0AAV9BYU1"/>
<protein>
    <submittedName>
        <fullName evidence="1">Uncharacterized protein</fullName>
    </submittedName>
</protein>
<comment type="caution">
    <text evidence="1">The sequence shown here is derived from an EMBL/GenBank/DDBJ whole genome shotgun (WGS) entry which is preliminary data.</text>
</comment>
<gene>
    <name evidence="1" type="ORF">QJS10_CPB22g01042</name>
</gene>
<accession>A0AAV9BYU1</accession>
<reference evidence="1" key="1">
    <citation type="journal article" date="2023" name="Nat. Commun.">
        <title>Diploid and tetraploid genomes of Acorus and the evolution of monocots.</title>
        <authorList>
            <person name="Ma L."/>
            <person name="Liu K.W."/>
            <person name="Li Z."/>
            <person name="Hsiao Y.Y."/>
            <person name="Qi Y."/>
            <person name="Fu T."/>
            <person name="Tang G.D."/>
            <person name="Zhang D."/>
            <person name="Sun W.H."/>
            <person name="Liu D.K."/>
            <person name="Li Y."/>
            <person name="Chen G.Z."/>
            <person name="Liu X.D."/>
            <person name="Liao X.Y."/>
            <person name="Jiang Y.T."/>
            <person name="Yu X."/>
            <person name="Hao Y."/>
            <person name="Huang J."/>
            <person name="Zhao X.W."/>
            <person name="Ke S."/>
            <person name="Chen Y.Y."/>
            <person name="Wu W.L."/>
            <person name="Hsu J.L."/>
            <person name="Lin Y.F."/>
            <person name="Huang M.D."/>
            <person name="Li C.Y."/>
            <person name="Huang L."/>
            <person name="Wang Z.W."/>
            <person name="Zhao X."/>
            <person name="Zhong W.Y."/>
            <person name="Peng D.H."/>
            <person name="Ahmad S."/>
            <person name="Lan S."/>
            <person name="Zhang J.S."/>
            <person name="Tsai W.C."/>
            <person name="Van de Peer Y."/>
            <person name="Liu Z.J."/>
        </authorList>
    </citation>
    <scope>NUCLEOTIDE SEQUENCE</scope>
    <source>
        <strain evidence="1">CP</strain>
    </source>
</reference>
<reference evidence="1" key="2">
    <citation type="submission" date="2023-06" db="EMBL/GenBank/DDBJ databases">
        <authorList>
            <person name="Ma L."/>
            <person name="Liu K.-W."/>
            <person name="Li Z."/>
            <person name="Hsiao Y.-Y."/>
            <person name="Qi Y."/>
            <person name="Fu T."/>
            <person name="Tang G."/>
            <person name="Zhang D."/>
            <person name="Sun W.-H."/>
            <person name="Liu D.-K."/>
            <person name="Li Y."/>
            <person name="Chen G.-Z."/>
            <person name="Liu X.-D."/>
            <person name="Liao X.-Y."/>
            <person name="Jiang Y.-T."/>
            <person name="Yu X."/>
            <person name="Hao Y."/>
            <person name="Huang J."/>
            <person name="Zhao X.-W."/>
            <person name="Ke S."/>
            <person name="Chen Y.-Y."/>
            <person name="Wu W.-L."/>
            <person name="Hsu J.-L."/>
            <person name="Lin Y.-F."/>
            <person name="Huang M.-D."/>
            <person name="Li C.-Y."/>
            <person name="Huang L."/>
            <person name="Wang Z.-W."/>
            <person name="Zhao X."/>
            <person name="Zhong W.-Y."/>
            <person name="Peng D.-H."/>
            <person name="Ahmad S."/>
            <person name="Lan S."/>
            <person name="Zhang J.-S."/>
            <person name="Tsai W.-C."/>
            <person name="Van De Peer Y."/>
            <person name="Liu Z.-J."/>
        </authorList>
    </citation>
    <scope>NUCLEOTIDE SEQUENCE</scope>
    <source>
        <strain evidence="1">CP</strain>
        <tissue evidence="1">Leaves</tissue>
    </source>
</reference>
<name>A0AAV9BYU1_ACOCL</name>
<proteinExistence type="predicted"/>
<evidence type="ECO:0000313" key="2">
    <source>
        <dbReference type="Proteomes" id="UP001180020"/>
    </source>
</evidence>
<sequence>MRVQPTQTLVLIDRRLIPSLRLDSPLTQRERTDVVGLIPHQLLVRLGELRLQFIEAIDNHTV</sequence>